<reference evidence="4" key="1">
    <citation type="submission" date="2015-04" db="UniProtKB">
        <authorList>
            <consortium name="EnsemblPlants"/>
        </authorList>
    </citation>
    <scope>IDENTIFICATION</scope>
</reference>
<name>A0A0E0AXG8_9ORYZ</name>
<organism evidence="4">
    <name type="scientific">Oryza glumipatula</name>
    <dbReference type="NCBI Taxonomy" id="40148"/>
    <lineage>
        <taxon>Eukaryota</taxon>
        <taxon>Viridiplantae</taxon>
        <taxon>Streptophyta</taxon>
        <taxon>Embryophyta</taxon>
        <taxon>Tracheophyta</taxon>
        <taxon>Spermatophyta</taxon>
        <taxon>Magnoliopsida</taxon>
        <taxon>Liliopsida</taxon>
        <taxon>Poales</taxon>
        <taxon>Poaceae</taxon>
        <taxon>BOP clade</taxon>
        <taxon>Oryzoideae</taxon>
        <taxon>Oryzeae</taxon>
        <taxon>Oryzinae</taxon>
        <taxon>Oryza</taxon>
    </lineage>
</organism>
<evidence type="ECO:0008006" key="6">
    <source>
        <dbReference type="Google" id="ProtNLM"/>
    </source>
</evidence>
<keyword evidence="5" id="KW-1185">Reference proteome</keyword>
<dbReference type="GO" id="GO:0033907">
    <property type="term" value="F:beta-D-fucosidase activity"/>
    <property type="evidence" value="ECO:0007669"/>
    <property type="project" value="UniProtKB-ARBA"/>
</dbReference>
<dbReference type="Gramene" id="OGLUM08G21230.1">
    <property type="protein sequence ID" value="OGLUM08G21230.1"/>
    <property type="gene ID" value="OGLUM08G21230"/>
</dbReference>
<dbReference type="eggNOG" id="KOG0626">
    <property type="taxonomic scope" value="Eukaryota"/>
</dbReference>
<dbReference type="EnsemblPlants" id="OGLUM08G21230.1">
    <property type="protein sequence ID" value="OGLUM08G21230.1"/>
    <property type="gene ID" value="OGLUM08G21230"/>
</dbReference>
<dbReference type="PANTHER" id="PTHR10353:SF65">
    <property type="entry name" value="BETA-GLUCOSIDASE 27"/>
    <property type="match status" value="1"/>
</dbReference>
<dbReference type="SUPFAM" id="SSF51445">
    <property type="entry name" value="(Trans)glycosidases"/>
    <property type="match status" value="1"/>
</dbReference>
<evidence type="ECO:0000256" key="1">
    <source>
        <dbReference type="ARBA" id="ARBA00010838"/>
    </source>
</evidence>
<proteinExistence type="inferred from homology"/>
<comment type="similarity">
    <text evidence="1 3">Belongs to the glycosyl hydrolase 1 family.</text>
</comment>
<dbReference type="PANTHER" id="PTHR10353">
    <property type="entry name" value="GLYCOSYL HYDROLASE"/>
    <property type="match status" value="1"/>
</dbReference>
<evidence type="ECO:0000313" key="5">
    <source>
        <dbReference type="Proteomes" id="UP000026961"/>
    </source>
</evidence>
<dbReference type="GO" id="GO:0004565">
    <property type="term" value="F:beta-galactosidase activity"/>
    <property type="evidence" value="ECO:0007669"/>
    <property type="project" value="UniProtKB-ARBA"/>
</dbReference>
<accession>A0A0E0AXG8</accession>
<dbReference type="HOGENOM" id="CLU_1268641_0_0_1"/>
<dbReference type="AlphaFoldDB" id="A0A0E0AXG8"/>
<dbReference type="Pfam" id="PF00232">
    <property type="entry name" value="Glyco_hydro_1"/>
    <property type="match status" value="1"/>
</dbReference>
<keyword evidence="2" id="KW-0325">Glycoprotein</keyword>
<dbReference type="Proteomes" id="UP000026961">
    <property type="component" value="Chromosome 8"/>
</dbReference>
<protein>
    <recommendedName>
        <fullName evidence="6">4-hydroxy-7-methoxy-3-oxo-3,4-dihydro-2H-1,4-benzoxazin-2-yl glucosidebeta-D-glucosidase</fullName>
    </recommendedName>
</protein>
<dbReference type="GO" id="GO:0008422">
    <property type="term" value="F:beta-glucosidase activity"/>
    <property type="evidence" value="ECO:0007669"/>
    <property type="project" value="UniProtKB-ARBA"/>
</dbReference>
<dbReference type="STRING" id="40148.A0A0E0AXG8"/>
<reference evidence="4" key="2">
    <citation type="submission" date="2018-05" db="EMBL/GenBank/DDBJ databases">
        <title>OgluRS3 (Oryza glumaepatula Reference Sequence Version 3).</title>
        <authorList>
            <person name="Zhang J."/>
            <person name="Kudrna D."/>
            <person name="Lee S."/>
            <person name="Talag J."/>
            <person name="Welchert J."/>
            <person name="Wing R.A."/>
        </authorList>
    </citation>
    <scope>NUCLEOTIDE SEQUENCE [LARGE SCALE GENOMIC DNA]</scope>
</reference>
<dbReference type="InterPro" id="IPR001360">
    <property type="entry name" value="Glyco_hydro_1"/>
</dbReference>
<dbReference type="InterPro" id="IPR017853">
    <property type="entry name" value="GH"/>
</dbReference>
<dbReference type="PRINTS" id="PR00131">
    <property type="entry name" value="GLHYDRLASE1"/>
</dbReference>
<evidence type="ECO:0000256" key="2">
    <source>
        <dbReference type="ARBA" id="ARBA00023180"/>
    </source>
</evidence>
<evidence type="ECO:0000256" key="3">
    <source>
        <dbReference type="RuleBase" id="RU003690"/>
    </source>
</evidence>
<sequence>MPAPHRFLSFLSLFRPSMTPSISLSRAVNPAYAACTAASLFHGLVCSPPRYSSSVEWLDSTSSTAITTVACTCDGKHSRSAWSGLSRNLSMAAPSTGSSTGMTVRAMDGRLTRRSSLTIRRGYASCCCTSRGDTTIPPSTSPRTDETRIGFHYKHLQFVHKAIQEGVKVKGYFTWTFMDCFEFGDGFKDRFGLIYVDRATLARFRKKSSYWFADFLRR</sequence>
<dbReference type="Gene3D" id="3.20.20.80">
    <property type="entry name" value="Glycosidases"/>
    <property type="match status" value="1"/>
</dbReference>
<dbReference type="GO" id="GO:0005975">
    <property type="term" value="P:carbohydrate metabolic process"/>
    <property type="evidence" value="ECO:0007669"/>
    <property type="project" value="InterPro"/>
</dbReference>
<evidence type="ECO:0000313" key="4">
    <source>
        <dbReference type="EnsemblPlants" id="OGLUM08G21230.1"/>
    </source>
</evidence>